<feature type="compositionally biased region" description="Acidic residues" evidence="2">
    <location>
        <begin position="219"/>
        <end position="233"/>
    </location>
</feature>
<evidence type="ECO:0000256" key="2">
    <source>
        <dbReference type="SAM" id="MobiDB-lite"/>
    </source>
</evidence>
<feature type="coiled-coil region" evidence="1">
    <location>
        <begin position="41"/>
        <end position="75"/>
    </location>
</feature>
<dbReference type="AlphaFoldDB" id="E7C2F3"/>
<keyword evidence="1" id="KW-0175">Coiled coil</keyword>
<protein>
    <recommendedName>
        <fullName evidence="5">Dihydrolipoamide acetyltransferase</fullName>
    </recommendedName>
</protein>
<sequence length="233" mass="25644">MKNKWIAPICVIACVFALTASTWALAESEGAGGLSAAGAAKPTYNIKLRDIEERVNDLKEKIFQSKARLIQLQEVVLHGTISGSKSKIIHRNEMGGSFKLHRAQYSLDGTPIFNRVDSGDGELAEAEELEIFNGTVAPGNHQVSVYLEYRGDGWGFFSYLNDYKFKIKSSYTFTAEEGRLTTVGVVGYEQGGITTPLTDRPAIRYDIESGRAFRKDQPTDDFADDEEADSGAE</sequence>
<evidence type="ECO:0008006" key="5">
    <source>
        <dbReference type="Google" id="ProtNLM"/>
    </source>
</evidence>
<evidence type="ECO:0000256" key="3">
    <source>
        <dbReference type="SAM" id="SignalP"/>
    </source>
</evidence>
<name>E7C2F3_9BACT</name>
<reference evidence="4" key="1">
    <citation type="submission" date="2010-01" db="EMBL/GenBank/DDBJ databases">
        <title>Genome fragments of uncultured bacteria from the North Pacific subtropical Gyre.</title>
        <authorList>
            <person name="Pham V.D."/>
            <person name="Delong E.F."/>
        </authorList>
    </citation>
    <scope>NUCLEOTIDE SEQUENCE</scope>
</reference>
<proteinExistence type="predicted"/>
<feature type="region of interest" description="Disordered" evidence="2">
    <location>
        <begin position="209"/>
        <end position="233"/>
    </location>
</feature>
<evidence type="ECO:0000313" key="4">
    <source>
        <dbReference type="EMBL" id="ADI21627.1"/>
    </source>
</evidence>
<feature type="signal peptide" evidence="3">
    <location>
        <begin position="1"/>
        <end position="26"/>
    </location>
</feature>
<dbReference type="EMBL" id="GU567961">
    <property type="protein sequence ID" value="ADI21627.1"/>
    <property type="molecule type" value="Genomic_DNA"/>
</dbReference>
<keyword evidence="3" id="KW-0732">Signal</keyword>
<feature type="chain" id="PRO_5003218107" description="Dihydrolipoamide acetyltransferase" evidence="3">
    <location>
        <begin position="27"/>
        <end position="233"/>
    </location>
</feature>
<evidence type="ECO:0000256" key="1">
    <source>
        <dbReference type="SAM" id="Coils"/>
    </source>
</evidence>
<organism evidence="4">
    <name type="scientific">uncultured myxobacterium HF0130_06F04</name>
    <dbReference type="NCBI Taxonomy" id="723555"/>
    <lineage>
        <taxon>Bacteria</taxon>
        <taxon>Pseudomonadati</taxon>
        <taxon>Myxococcota</taxon>
        <taxon>Myxococcia</taxon>
        <taxon>Myxococcales</taxon>
        <taxon>environmental samples</taxon>
    </lineage>
</organism>
<accession>E7C2F3</accession>
<feature type="compositionally biased region" description="Basic and acidic residues" evidence="2">
    <location>
        <begin position="209"/>
        <end position="218"/>
    </location>
</feature>